<accession>A0ABW7IJA5</accession>
<protein>
    <recommendedName>
        <fullName evidence="3">Outer membrane protein beta-barrel domain-containing protein</fullName>
    </recommendedName>
</protein>
<proteinExistence type="predicted"/>
<gene>
    <name evidence="1" type="ORF">ACGRH2_14910</name>
</gene>
<name>A0ABW7IJA5_9VIBR</name>
<dbReference type="EMBL" id="JBIHSF010000008">
    <property type="protein sequence ID" value="MFH0261695.1"/>
    <property type="molecule type" value="Genomic_DNA"/>
</dbReference>
<comment type="caution">
    <text evidence="1">The sequence shown here is derived from an EMBL/GenBank/DDBJ whole genome shotgun (WGS) entry which is preliminary data.</text>
</comment>
<reference evidence="1 2" key="1">
    <citation type="submission" date="2024-10" db="EMBL/GenBank/DDBJ databases">
        <authorList>
            <person name="Yibar A."/>
            <person name="Saticioglu I.B."/>
            <person name="Duman M."/>
            <person name="Ajmi N."/>
            <person name="Gurler F."/>
            <person name="Ay H."/>
            <person name="Onuk E."/>
            <person name="Guler S."/>
            <person name="Romalde J.L."/>
        </authorList>
    </citation>
    <scope>NUCLEOTIDE SEQUENCE [LARGE SCALE GENOMIC DNA]</scope>
    <source>
        <strain evidence="1 2">1-TCBS-B</strain>
    </source>
</reference>
<evidence type="ECO:0008006" key="3">
    <source>
        <dbReference type="Google" id="ProtNLM"/>
    </source>
</evidence>
<organism evidence="1 2">
    <name type="scientific">Vibrio barjaei</name>
    <dbReference type="NCBI Taxonomy" id="1676683"/>
    <lineage>
        <taxon>Bacteria</taxon>
        <taxon>Pseudomonadati</taxon>
        <taxon>Pseudomonadota</taxon>
        <taxon>Gammaproteobacteria</taxon>
        <taxon>Vibrionales</taxon>
        <taxon>Vibrionaceae</taxon>
        <taxon>Vibrio</taxon>
    </lineage>
</organism>
<dbReference type="Proteomes" id="UP001607125">
    <property type="component" value="Unassembled WGS sequence"/>
</dbReference>
<dbReference type="RefSeq" id="WP_394629428.1">
    <property type="nucleotide sequence ID" value="NZ_JBIHSF010000008.1"/>
</dbReference>
<evidence type="ECO:0000313" key="2">
    <source>
        <dbReference type="Proteomes" id="UP001607125"/>
    </source>
</evidence>
<keyword evidence="2" id="KW-1185">Reference proteome</keyword>
<evidence type="ECO:0000313" key="1">
    <source>
        <dbReference type="EMBL" id="MFH0261695.1"/>
    </source>
</evidence>
<sequence length="275" mass="30467">MLRWQYRDRLSLINMAKGIQIMRNYMNKYAIALAALSITNYASANEDSNNPFSKVLYFKHEYTEPLKQVGPDADSSNYGSGSILQVGKGLGNWLVRATLPVVQSSNPQSSAIGDLNLLIPRAWTFDNDVIVGAGLNITLPTHTENYAGSDSVGLGFGIGYMDPVKGSAFSHSGLLTYINSVDDNSSLDQAHKLEYTPFLYWTLNDGVYLRSTAPIKFDFVEQEYNIPIGIGVGKIVDLQSSSFNFYGEFQRSLFYKGNSIDAFNLMLGLKIDFKS</sequence>